<evidence type="ECO:0000256" key="4">
    <source>
        <dbReference type="ARBA" id="ARBA00022803"/>
    </source>
</evidence>
<evidence type="ECO:0000256" key="2">
    <source>
        <dbReference type="ARBA" id="ARBA00022490"/>
    </source>
</evidence>
<dbReference type="HOGENOM" id="CLU_601971_0_0_1"/>
<dbReference type="SMART" id="SM00028">
    <property type="entry name" value="TPR"/>
    <property type="match status" value="5"/>
</dbReference>
<dbReference type="GO" id="GO:0003341">
    <property type="term" value="P:cilium movement"/>
    <property type="evidence" value="ECO:0007669"/>
    <property type="project" value="TreeGrafter"/>
</dbReference>
<dbReference type="eggNOG" id="ENOG502R22Q">
    <property type="taxonomic scope" value="Eukaryota"/>
</dbReference>
<dbReference type="AlphaFoldDB" id="Q23DC3"/>
<gene>
    <name evidence="7" type="ORF">TTHERM_00047680</name>
</gene>
<keyword evidence="4" id="KW-0802">TPR repeat</keyword>
<dbReference type="Proteomes" id="UP000009168">
    <property type="component" value="Unassembled WGS sequence"/>
</dbReference>
<keyword evidence="8" id="KW-1185">Reference proteome</keyword>
<evidence type="ECO:0000256" key="6">
    <source>
        <dbReference type="SAM" id="MobiDB-lite"/>
    </source>
</evidence>
<dbReference type="GeneID" id="7839740"/>
<dbReference type="KEGG" id="tet:TTHERM_00047680"/>
<dbReference type="InterPro" id="IPR019734">
    <property type="entry name" value="TPR_rpt"/>
</dbReference>
<dbReference type="STRING" id="312017.Q23DC3"/>
<dbReference type="GO" id="GO:0005929">
    <property type="term" value="C:cilium"/>
    <property type="evidence" value="ECO:0007669"/>
    <property type="project" value="TreeGrafter"/>
</dbReference>
<dbReference type="RefSeq" id="XP_001014763.3">
    <property type="nucleotide sequence ID" value="XM_001014763.3"/>
</dbReference>
<sequence>MTSKEKKYAPIKMPAKKAGAQGNSKGGDEYEQNYRDSPTKKNQKGVKMQQEQMTNEDDIQFRGKVNKQTLAMDILREGYVQSYIDFFYITQPDFNEGDKDNMERYSVSMVLEKEDKLLNLKRDLINAEEATRYLFTDKTPAIEGYFKLAETFFEEYQDYKIAAFFYKRCISIAKDCEEKQLEGRGKLGYGKCFDRQGKTDDAIEILQKSLEEAEENQLESIVELISRELITIYKKVAQGFEKGDNESINEALFFYEKCLEVAKKADREEDEGDICHKMGQLYFKNQNYNRSIEYQRKYLEINLPINSEEGKQRQMEAHASLAKCYLKLNMNDEAQNHLERYIEHAEKLHLNNAQSDAALHLATLYAQKGNIPKSLDYYKQHFDGARTEKADKKDRKLVDRARVTLGIAKANANIDKYIELVKNSDKDIYKLLEWKAKKDK</sequence>
<dbReference type="Pfam" id="PF13174">
    <property type="entry name" value="TPR_6"/>
    <property type="match status" value="1"/>
</dbReference>
<dbReference type="Pfam" id="PF13181">
    <property type="entry name" value="TPR_8"/>
    <property type="match status" value="1"/>
</dbReference>
<dbReference type="PANTHER" id="PTHR46630">
    <property type="entry name" value="TETRATRICOPEPTIDE REPEAT PROTEIN 29"/>
    <property type="match status" value="1"/>
</dbReference>
<keyword evidence="2" id="KW-0963">Cytoplasm</keyword>
<comment type="subcellular location">
    <subcellularLocation>
        <location evidence="1">Cytoplasm</location>
    </subcellularLocation>
</comment>
<evidence type="ECO:0000256" key="3">
    <source>
        <dbReference type="ARBA" id="ARBA00022737"/>
    </source>
</evidence>
<dbReference type="Gene3D" id="1.25.40.10">
    <property type="entry name" value="Tetratricopeptide repeat domain"/>
    <property type="match status" value="1"/>
</dbReference>
<keyword evidence="3" id="KW-0677">Repeat</keyword>
<dbReference type="InterPro" id="IPR051476">
    <property type="entry name" value="Bac_ResReg_Asp_Phosphatase"/>
</dbReference>
<dbReference type="PANTHER" id="PTHR46630:SF1">
    <property type="entry name" value="TETRATRICOPEPTIDE REPEAT PROTEIN 29"/>
    <property type="match status" value="1"/>
</dbReference>
<evidence type="ECO:0000256" key="5">
    <source>
        <dbReference type="ARBA" id="ARBA00040665"/>
    </source>
</evidence>
<dbReference type="EMBL" id="GG662712">
    <property type="protein sequence ID" value="EAR94362.3"/>
    <property type="molecule type" value="Genomic_DNA"/>
</dbReference>
<accession>Q23DC3</accession>
<name>Q23DC3_TETTS</name>
<dbReference type="SUPFAM" id="SSF48452">
    <property type="entry name" value="TPR-like"/>
    <property type="match status" value="2"/>
</dbReference>
<dbReference type="InParanoid" id="Q23DC3"/>
<proteinExistence type="predicted"/>
<evidence type="ECO:0000313" key="8">
    <source>
        <dbReference type="Proteomes" id="UP000009168"/>
    </source>
</evidence>
<organism evidence="7 8">
    <name type="scientific">Tetrahymena thermophila (strain SB210)</name>
    <dbReference type="NCBI Taxonomy" id="312017"/>
    <lineage>
        <taxon>Eukaryota</taxon>
        <taxon>Sar</taxon>
        <taxon>Alveolata</taxon>
        <taxon>Ciliophora</taxon>
        <taxon>Intramacronucleata</taxon>
        <taxon>Oligohymenophorea</taxon>
        <taxon>Hymenostomatida</taxon>
        <taxon>Tetrahymenina</taxon>
        <taxon>Tetrahymenidae</taxon>
        <taxon>Tetrahymena</taxon>
    </lineage>
</organism>
<dbReference type="GO" id="GO:0005737">
    <property type="term" value="C:cytoplasm"/>
    <property type="evidence" value="ECO:0007669"/>
    <property type="project" value="UniProtKB-SubCell"/>
</dbReference>
<dbReference type="OrthoDB" id="626167at2759"/>
<dbReference type="InterPro" id="IPR011990">
    <property type="entry name" value="TPR-like_helical_dom_sf"/>
</dbReference>
<protein>
    <recommendedName>
        <fullName evidence="5">Tetratricopeptide repeat protein 29</fullName>
    </recommendedName>
</protein>
<reference evidence="8" key="1">
    <citation type="journal article" date="2006" name="PLoS Biol.">
        <title>Macronuclear genome sequence of the ciliate Tetrahymena thermophila, a model eukaryote.</title>
        <authorList>
            <person name="Eisen J.A."/>
            <person name="Coyne R.S."/>
            <person name="Wu M."/>
            <person name="Wu D."/>
            <person name="Thiagarajan M."/>
            <person name="Wortman J.R."/>
            <person name="Badger J.H."/>
            <person name="Ren Q."/>
            <person name="Amedeo P."/>
            <person name="Jones K.M."/>
            <person name="Tallon L.J."/>
            <person name="Delcher A.L."/>
            <person name="Salzberg S.L."/>
            <person name="Silva J.C."/>
            <person name="Haas B.J."/>
            <person name="Majoros W.H."/>
            <person name="Farzad M."/>
            <person name="Carlton J.M."/>
            <person name="Smith R.K. Jr."/>
            <person name="Garg J."/>
            <person name="Pearlman R.E."/>
            <person name="Karrer K.M."/>
            <person name="Sun L."/>
            <person name="Manning G."/>
            <person name="Elde N.C."/>
            <person name="Turkewitz A.P."/>
            <person name="Asai D.J."/>
            <person name="Wilkes D.E."/>
            <person name="Wang Y."/>
            <person name="Cai H."/>
            <person name="Collins K."/>
            <person name="Stewart B.A."/>
            <person name="Lee S.R."/>
            <person name="Wilamowska K."/>
            <person name="Weinberg Z."/>
            <person name="Ruzzo W.L."/>
            <person name="Wloga D."/>
            <person name="Gaertig J."/>
            <person name="Frankel J."/>
            <person name="Tsao C.-C."/>
            <person name="Gorovsky M.A."/>
            <person name="Keeling P.J."/>
            <person name="Waller R.F."/>
            <person name="Patron N.J."/>
            <person name="Cherry J.M."/>
            <person name="Stover N.A."/>
            <person name="Krieger C.J."/>
            <person name="del Toro C."/>
            <person name="Ryder H.F."/>
            <person name="Williamson S.C."/>
            <person name="Barbeau R.A."/>
            <person name="Hamilton E.P."/>
            <person name="Orias E."/>
        </authorList>
    </citation>
    <scope>NUCLEOTIDE SEQUENCE [LARGE SCALE GENOMIC DNA]</scope>
    <source>
        <strain evidence="8">SB210</strain>
    </source>
</reference>
<feature type="region of interest" description="Disordered" evidence="6">
    <location>
        <begin position="1"/>
        <end position="45"/>
    </location>
</feature>
<evidence type="ECO:0000256" key="1">
    <source>
        <dbReference type="ARBA" id="ARBA00004496"/>
    </source>
</evidence>
<feature type="compositionally biased region" description="Basic and acidic residues" evidence="6">
    <location>
        <begin position="26"/>
        <end position="39"/>
    </location>
</feature>
<evidence type="ECO:0000313" key="7">
    <source>
        <dbReference type="EMBL" id="EAR94362.3"/>
    </source>
</evidence>